<dbReference type="EMBL" id="KQ249949">
    <property type="protein sequence ID" value="KNC70918.1"/>
    <property type="molecule type" value="Genomic_DNA"/>
</dbReference>
<protein>
    <submittedName>
        <fullName evidence="2">Uncharacterized protein</fullName>
    </submittedName>
</protein>
<feature type="non-terminal residue" evidence="2">
    <location>
        <position position="54"/>
    </location>
</feature>
<dbReference type="GeneID" id="25917056"/>
<evidence type="ECO:0000313" key="3">
    <source>
        <dbReference type="Proteomes" id="UP000054560"/>
    </source>
</evidence>
<dbReference type="RefSeq" id="XP_014144820.1">
    <property type="nucleotide sequence ID" value="XM_014289345.1"/>
</dbReference>
<feature type="region of interest" description="Disordered" evidence="1">
    <location>
        <begin position="1"/>
        <end position="39"/>
    </location>
</feature>
<sequence>MDNEEQVPSQTAQALTIESSEAQEARDEDEYEAATSKRTETMIKHLQANFKVKE</sequence>
<dbReference type="AlphaFoldDB" id="A0A0L0F414"/>
<proteinExistence type="predicted"/>
<name>A0A0L0F414_9EUKA</name>
<organism evidence="2 3">
    <name type="scientific">Sphaeroforma arctica JP610</name>
    <dbReference type="NCBI Taxonomy" id="667725"/>
    <lineage>
        <taxon>Eukaryota</taxon>
        <taxon>Ichthyosporea</taxon>
        <taxon>Ichthyophonida</taxon>
        <taxon>Sphaeroforma</taxon>
    </lineage>
</organism>
<evidence type="ECO:0000256" key="1">
    <source>
        <dbReference type="SAM" id="MobiDB-lite"/>
    </source>
</evidence>
<feature type="compositionally biased region" description="Polar residues" evidence="1">
    <location>
        <begin position="1"/>
        <end position="22"/>
    </location>
</feature>
<dbReference type="Proteomes" id="UP000054560">
    <property type="component" value="Unassembled WGS sequence"/>
</dbReference>
<keyword evidence="3" id="KW-1185">Reference proteome</keyword>
<accession>A0A0L0F414</accession>
<reference evidence="2 3" key="1">
    <citation type="submission" date="2011-02" db="EMBL/GenBank/DDBJ databases">
        <title>The Genome Sequence of Sphaeroforma arctica JP610.</title>
        <authorList>
            <consortium name="The Broad Institute Genome Sequencing Platform"/>
            <person name="Russ C."/>
            <person name="Cuomo C."/>
            <person name="Young S.K."/>
            <person name="Zeng Q."/>
            <person name="Gargeya S."/>
            <person name="Alvarado L."/>
            <person name="Berlin A."/>
            <person name="Chapman S.B."/>
            <person name="Chen Z."/>
            <person name="Freedman E."/>
            <person name="Gellesch M."/>
            <person name="Goldberg J."/>
            <person name="Griggs A."/>
            <person name="Gujja S."/>
            <person name="Heilman E."/>
            <person name="Heiman D."/>
            <person name="Howarth C."/>
            <person name="Mehta T."/>
            <person name="Neiman D."/>
            <person name="Pearson M."/>
            <person name="Roberts A."/>
            <person name="Saif S."/>
            <person name="Shea T."/>
            <person name="Shenoy N."/>
            <person name="Sisk P."/>
            <person name="Stolte C."/>
            <person name="Sykes S."/>
            <person name="White J."/>
            <person name="Yandava C."/>
            <person name="Burger G."/>
            <person name="Gray M.W."/>
            <person name="Holland P.W.H."/>
            <person name="King N."/>
            <person name="Lang F.B.F."/>
            <person name="Roger A.J."/>
            <person name="Ruiz-Trillo I."/>
            <person name="Haas B."/>
            <person name="Nusbaum C."/>
            <person name="Birren B."/>
        </authorList>
    </citation>
    <scope>NUCLEOTIDE SEQUENCE [LARGE SCALE GENOMIC DNA]</scope>
    <source>
        <strain evidence="2 3">JP610</strain>
    </source>
</reference>
<gene>
    <name evidence="2" type="ORF">SARC_16552</name>
</gene>
<evidence type="ECO:0000313" key="2">
    <source>
        <dbReference type="EMBL" id="KNC70918.1"/>
    </source>
</evidence>